<name>A0AAV2IP27_LYMST</name>
<keyword evidence="10" id="KW-1185">Reference proteome</keyword>
<evidence type="ECO:0000256" key="7">
    <source>
        <dbReference type="ARBA" id="ARBA00023136"/>
    </source>
</evidence>
<keyword evidence="5" id="KW-0812">Transmembrane</keyword>
<sequence length="340" mass="38890">NAYVYSAFAEPGVNGAYDVVVLGVTDVHYPATLYCHLGDTKTKKMLKGRRELLPESHGNSTGAVSFICSYKSRIAPVVVSLTFKSTDVPTNEVRIAYPKTLRRNVTTCYAVLFNYLRPLQLIQSIEMNRVLGSQHFFVYNHSVSNTTDAVLRHYQRLGLLTVLQWPLPPSDIWYHGQVLAINDCIHRNKFVSRFVAVQDTDELIIPNNHNTFTEVIEAADLEAKMIKTTPGNNFKKHVGTYVFESALHFAIPDLSAWRVASREFSVLQQEEDLMFKYCITPFLHLQRLDRIFTFNYRTKAIVRPELVKYAGIHFTHQHKDHATTLVVSKDLAILHHYNPH</sequence>
<dbReference type="AlphaFoldDB" id="A0AAV2IP27"/>
<comment type="caution">
    <text evidence="9">The sequence shown here is derived from an EMBL/GenBank/DDBJ whole genome shotgun (WGS) entry which is preliminary data.</text>
</comment>
<keyword evidence="4 8" id="KW-0808">Transferase</keyword>
<dbReference type="EMBL" id="CAXITT010001159">
    <property type="protein sequence ID" value="CAL1548066.1"/>
    <property type="molecule type" value="Genomic_DNA"/>
</dbReference>
<evidence type="ECO:0000256" key="5">
    <source>
        <dbReference type="ARBA" id="ARBA00022692"/>
    </source>
</evidence>
<keyword evidence="6" id="KW-1133">Transmembrane helix</keyword>
<evidence type="ECO:0000256" key="2">
    <source>
        <dbReference type="ARBA" id="ARBA00007647"/>
    </source>
</evidence>
<feature type="non-terminal residue" evidence="9">
    <location>
        <position position="340"/>
    </location>
</feature>
<evidence type="ECO:0000313" key="9">
    <source>
        <dbReference type="EMBL" id="CAL1548066.1"/>
    </source>
</evidence>
<comment type="similarity">
    <text evidence="2 8">Belongs to the glycosyltransferase 92 family.</text>
</comment>
<evidence type="ECO:0000256" key="6">
    <source>
        <dbReference type="ARBA" id="ARBA00022989"/>
    </source>
</evidence>
<dbReference type="GO" id="GO:0016757">
    <property type="term" value="F:glycosyltransferase activity"/>
    <property type="evidence" value="ECO:0007669"/>
    <property type="project" value="UniProtKB-UniRule"/>
</dbReference>
<evidence type="ECO:0000256" key="4">
    <source>
        <dbReference type="ARBA" id="ARBA00022679"/>
    </source>
</evidence>
<proteinExistence type="inferred from homology"/>
<protein>
    <recommendedName>
        <fullName evidence="8">Glycosyltransferase family 92 protein</fullName>
        <ecNumber evidence="8">2.4.1.-</ecNumber>
    </recommendedName>
</protein>
<dbReference type="GO" id="GO:0016020">
    <property type="term" value="C:membrane"/>
    <property type="evidence" value="ECO:0007669"/>
    <property type="project" value="UniProtKB-SubCell"/>
</dbReference>
<dbReference type="PANTHER" id="PTHR21461:SF69">
    <property type="entry name" value="GLYCOSYLTRANSFERASE FAMILY 92 PROTEIN"/>
    <property type="match status" value="1"/>
</dbReference>
<dbReference type="PANTHER" id="PTHR21461">
    <property type="entry name" value="GLYCOSYLTRANSFERASE FAMILY 92 PROTEIN"/>
    <property type="match status" value="1"/>
</dbReference>
<keyword evidence="7" id="KW-0472">Membrane</keyword>
<gene>
    <name evidence="9" type="ORF">GSLYS_00021383001</name>
</gene>
<evidence type="ECO:0000256" key="1">
    <source>
        <dbReference type="ARBA" id="ARBA00004167"/>
    </source>
</evidence>
<dbReference type="EC" id="2.4.1.-" evidence="8"/>
<accession>A0AAV2IP27</accession>
<evidence type="ECO:0000256" key="8">
    <source>
        <dbReference type="RuleBase" id="RU366017"/>
    </source>
</evidence>
<dbReference type="GO" id="GO:0005737">
    <property type="term" value="C:cytoplasm"/>
    <property type="evidence" value="ECO:0007669"/>
    <property type="project" value="TreeGrafter"/>
</dbReference>
<keyword evidence="3 8" id="KW-0328">Glycosyltransferase</keyword>
<organism evidence="9 10">
    <name type="scientific">Lymnaea stagnalis</name>
    <name type="common">Great pond snail</name>
    <name type="synonym">Helix stagnalis</name>
    <dbReference type="NCBI Taxonomy" id="6523"/>
    <lineage>
        <taxon>Eukaryota</taxon>
        <taxon>Metazoa</taxon>
        <taxon>Spiralia</taxon>
        <taxon>Lophotrochozoa</taxon>
        <taxon>Mollusca</taxon>
        <taxon>Gastropoda</taxon>
        <taxon>Heterobranchia</taxon>
        <taxon>Euthyneura</taxon>
        <taxon>Panpulmonata</taxon>
        <taxon>Hygrophila</taxon>
        <taxon>Lymnaeoidea</taxon>
        <taxon>Lymnaeidae</taxon>
        <taxon>Lymnaea</taxon>
    </lineage>
</organism>
<reference evidence="9 10" key="1">
    <citation type="submission" date="2024-04" db="EMBL/GenBank/DDBJ databases">
        <authorList>
            <consortium name="Genoscope - CEA"/>
            <person name="William W."/>
        </authorList>
    </citation>
    <scope>NUCLEOTIDE SEQUENCE [LARGE SCALE GENOMIC DNA]</scope>
</reference>
<dbReference type="Pfam" id="PF01697">
    <property type="entry name" value="Glyco_transf_92"/>
    <property type="match status" value="1"/>
</dbReference>
<evidence type="ECO:0000256" key="3">
    <source>
        <dbReference type="ARBA" id="ARBA00022676"/>
    </source>
</evidence>
<feature type="non-terminal residue" evidence="9">
    <location>
        <position position="1"/>
    </location>
</feature>
<dbReference type="Proteomes" id="UP001497497">
    <property type="component" value="Unassembled WGS sequence"/>
</dbReference>
<evidence type="ECO:0000313" key="10">
    <source>
        <dbReference type="Proteomes" id="UP001497497"/>
    </source>
</evidence>
<dbReference type="InterPro" id="IPR008166">
    <property type="entry name" value="Glyco_transf_92"/>
</dbReference>
<comment type="subcellular location">
    <subcellularLocation>
        <location evidence="1">Membrane</location>
        <topology evidence="1">Single-pass membrane protein</topology>
    </subcellularLocation>
</comment>